<organism evidence="1 2">
    <name type="scientific">Streptomyces narbonensis</name>
    <dbReference type="NCBI Taxonomy" id="67333"/>
    <lineage>
        <taxon>Bacteria</taxon>
        <taxon>Bacillati</taxon>
        <taxon>Actinomycetota</taxon>
        <taxon>Actinomycetes</taxon>
        <taxon>Kitasatosporales</taxon>
        <taxon>Streptomycetaceae</taxon>
        <taxon>Streptomyces</taxon>
    </lineage>
</organism>
<name>A0ABV3CK96_9ACTN</name>
<keyword evidence="2" id="KW-1185">Reference proteome</keyword>
<dbReference type="InterPro" id="IPR018697">
    <property type="entry name" value="DUF2199"/>
</dbReference>
<dbReference type="Pfam" id="PF09965">
    <property type="entry name" value="DUF2199"/>
    <property type="match status" value="1"/>
</dbReference>
<evidence type="ECO:0000313" key="1">
    <source>
        <dbReference type="EMBL" id="MEU7075205.1"/>
    </source>
</evidence>
<sequence>MWWDRPGREAETPYFDWLTTDLPDYSPTTLNLKTHVHTRPVGERPFVELEPTDRPLAFEQRTGIIMDRVREIAATTIHSSSSKDY</sequence>
<accession>A0ABV3CK96</accession>
<proteinExistence type="predicted"/>
<dbReference type="Proteomes" id="UP001551329">
    <property type="component" value="Unassembled WGS sequence"/>
</dbReference>
<gene>
    <name evidence="1" type="ORF">AB0A88_34495</name>
</gene>
<reference evidence="1 2" key="1">
    <citation type="submission" date="2024-06" db="EMBL/GenBank/DDBJ databases">
        <title>The Natural Products Discovery Center: Release of the First 8490 Sequenced Strains for Exploring Actinobacteria Biosynthetic Diversity.</title>
        <authorList>
            <person name="Kalkreuter E."/>
            <person name="Kautsar S.A."/>
            <person name="Yang D."/>
            <person name="Bader C.D."/>
            <person name="Teijaro C.N."/>
            <person name="Fluegel L."/>
            <person name="Davis C.M."/>
            <person name="Simpson J.R."/>
            <person name="Lauterbach L."/>
            <person name="Steele A.D."/>
            <person name="Gui C."/>
            <person name="Meng S."/>
            <person name="Li G."/>
            <person name="Viehrig K."/>
            <person name="Ye F."/>
            <person name="Su P."/>
            <person name="Kiefer A.F."/>
            <person name="Nichols A."/>
            <person name="Cepeda A.J."/>
            <person name="Yan W."/>
            <person name="Fan B."/>
            <person name="Jiang Y."/>
            <person name="Adhikari A."/>
            <person name="Zheng C.-J."/>
            <person name="Schuster L."/>
            <person name="Cowan T.M."/>
            <person name="Smanski M.J."/>
            <person name="Chevrette M.G."/>
            <person name="De Carvalho L.P.S."/>
            <person name="Shen B."/>
        </authorList>
    </citation>
    <scope>NUCLEOTIDE SEQUENCE [LARGE SCALE GENOMIC DNA]</scope>
    <source>
        <strain evidence="1 2">NPDC045974</strain>
    </source>
</reference>
<evidence type="ECO:0000313" key="2">
    <source>
        <dbReference type="Proteomes" id="UP001551329"/>
    </source>
</evidence>
<dbReference type="RefSeq" id="WP_358477784.1">
    <property type="nucleotide sequence ID" value="NZ_JBEZAE010000035.1"/>
</dbReference>
<dbReference type="EMBL" id="JBEZAE010000035">
    <property type="protein sequence ID" value="MEU7075205.1"/>
    <property type="molecule type" value="Genomic_DNA"/>
</dbReference>
<comment type="caution">
    <text evidence="1">The sequence shown here is derived from an EMBL/GenBank/DDBJ whole genome shotgun (WGS) entry which is preliminary data.</text>
</comment>
<protein>
    <submittedName>
        <fullName evidence="1">DUF2199 domain-containing protein</fullName>
    </submittedName>
</protein>